<comment type="caution">
    <text evidence="1">The sequence shown here is derived from an EMBL/GenBank/DDBJ whole genome shotgun (WGS) entry which is preliminary data.</text>
</comment>
<gene>
    <name evidence="1" type="ORF">BO225_02000</name>
</gene>
<dbReference type="OrthoDB" id="1956914at2"/>
<dbReference type="Pfam" id="PF11687">
    <property type="entry name" value="DUF3284"/>
    <property type="match status" value="1"/>
</dbReference>
<organism evidence="1 2">
    <name type="scientific">Dubosiella newyorkensis</name>
    <dbReference type="NCBI Taxonomy" id="1862672"/>
    <lineage>
        <taxon>Bacteria</taxon>
        <taxon>Bacillati</taxon>
        <taxon>Bacillota</taxon>
        <taxon>Erysipelotrichia</taxon>
        <taxon>Erysipelotrichales</taxon>
        <taxon>Erysipelotrichaceae</taxon>
        <taxon>Dubosiella</taxon>
    </lineage>
</organism>
<sequence length="133" mass="15598">MKTTIKLHMRAQELFKIMKDSLIQEVENANLKHFDPKQIGKGFSYTKKSKNRNVQVRIDAWKENQEYKATFTSGKDAIQITYLIREIDAQTIEVTYIHDVLNAPKLTQRWMEKKALKQAERMLKAVESSAIQR</sequence>
<dbReference type="GeneID" id="78274719"/>
<dbReference type="RefSeq" id="WP_076340612.1">
    <property type="nucleotide sequence ID" value="NZ_CAPDDE010000001.1"/>
</dbReference>
<proteinExistence type="predicted"/>
<dbReference type="EMBL" id="MPKA01000044">
    <property type="protein sequence ID" value="OLU47640.1"/>
    <property type="molecule type" value="Genomic_DNA"/>
</dbReference>
<keyword evidence="2" id="KW-1185">Reference proteome</keyword>
<evidence type="ECO:0000313" key="2">
    <source>
        <dbReference type="Proteomes" id="UP000186705"/>
    </source>
</evidence>
<dbReference type="Proteomes" id="UP000186705">
    <property type="component" value="Unassembled WGS sequence"/>
</dbReference>
<reference evidence="1 2" key="1">
    <citation type="submission" date="2016-11" db="EMBL/GenBank/DDBJ databases">
        <title>Description of two novel members of the family Erysipelotrichaceae: Ileibacterium lipovorans gen. nov., sp. nov. and Dubosiella newyorkensis, gen. nov., sp. nov.</title>
        <authorList>
            <person name="Cox L.M."/>
            <person name="Sohn J."/>
            <person name="Tyrrell K.L."/>
            <person name="Citron D.M."/>
            <person name="Lawson P.A."/>
            <person name="Patel N.B."/>
            <person name="Iizumi T."/>
            <person name="Perez-Perez G.I."/>
            <person name="Goldstein E.J."/>
            <person name="Blaser M.J."/>
        </authorList>
    </citation>
    <scope>NUCLEOTIDE SEQUENCE [LARGE SCALE GENOMIC DNA]</scope>
    <source>
        <strain evidence="1 2">NYU-BL-A4</strain>
    </source>
</reference>
<dbReference type="InterPro" id="IPR021701">
    <property type="entry name" value="DUF3284"/>
</dbReference>
<evidence type="ECO:0000313" key="1">
    <source>
        <dbReference type="EMBL" id="OLU47640.1"/>
    </source>
</evidence>
<name>A0A1U7NPV6_9FIRM</name>
<evidence type="ECO:0008006" key="3">
    <source>
        <dbReference type="Google" id="ProtNLM"/>
    </source>
</evidence>
<accession>A0A1U7NPV6</accession>
<dbReference type="AlphaFoldDB" id="A0A1U7NPV6"/>
<protein>
    <recommendedName>
        <fullName evidence="3">DUF3284 domain-containing protein</fullName>
    </recommendedName>
</protein>